<dbReference type="Pfam" id="PF20168">
    <property type="entry name" value="PDS5"/>
    <property type="match status" value="1"/>
</dbReference>
<feature type="compositionally biased region" description="Acidic residues" evidence="8">
    <location>
        <begin position="680"/>
        <end position="690"/>
    </location>
</feature>
<evidence type="ECO:0000256" key="7">
    <source>
        <dbReference type="ARBA" id="ARBA00023306"/>
    </source>
</evidence>
<sequence>MEKQLVERLRDAGNRLHHFPSQVDQLLSLLDQVENLLEKVDQSPSTQIQNAYSKITKALLAEPLIRHADADVQVSVASCISEITRITAPEAPYDDDKMKEVFQLIVSSFADLYDMSSRSYDKRASILETVAKIRSCVVMLDLECDGLIIEMFKHFLRSIRDDHPKNIFESMETIMTVVLEESEDVSVELLMPILAILKRGNEENSSVACKLGESVFAKCAVKLKPFLKQAVKSSGLSLEDYSQIVTTICNGSNGEVVHEEGNIVAEQLVEESRMTTSSDGMPQDAKELVPEHACEEVPLKHDDNSLSTEPLNTNINKEDKDDIDTVNLGEVDNKQERTEKKRGRKPCSPKPSEPSRIGCDIETEIICQKASDKANSSPSHNQDVPISLDKDARASPDKEELPFSPPEMLDSKVKVSLSPSKSLSKESSRKKVGVSKEKDTLAQELASVDSALKKAIDGTSSTEGKLDSALKKVIDGTSSTEGKLKTNVEKKKLSLALEDALSMDSAPEEAAEVNSDSEIKPQKQSGKRENFGMVTSPKSTRKPLIENDPRENSKRKLTPGDYKGSGDIEYGENLVGARVKVWWPDDKQYYEGIIESFDVRRKKHKVSYTDGDEEVLVLQKEKWEFVDDGTVQQLEQKQMDVSPQRGGTAATNKLKGTATKSSQKHDAKAKDKTFKITASSEEDEESEDDSMDRTHQSGNTSSGTRKVKSSLSKLKESNTSKGKSSGSSKTPETAKAKSAGTPKAGKSGGRSGKKRRRGY</sequence>
<evidence type="ECO:0000256" key="5">
    <source>
        <dbReference type="ARBA" id="ARBA00023204"/>
    </source>
</evidence>
<evidence type="ECO:0000313" key="10">
    <source>
        <dbReference type="Proteomes" id="UP000077755"/>
    </source>
</evidence>
<dbReference type="Gene3D" id="2.30.30.140">
    <property type="match status" value="1"/>
</dbReference>
<evidence type="ECO:0000256" key="2">
    <source>
        <dbReference type="ARBA" id="ARBA00022618"/>
    </source>
</evidence>
<proteinExistence type="predicted"/>
<keyword evidence="4" id="KW-0498">Mitosis</keyword>
<dbReference type="GO" id="GO:0006281">
    <property type="term" value="P:DNA repair"/>
    <property type="evidence" value="ECO:0007669"/>
    <property type="project" value="UniProtKB-KW"/>
</dbReference>
<reference evidence="9" key="1">
    <citation type="journal article" date="2016" name="Nat. Genet.">
        <title>A high-quality carrot genome assembly provides new insights into carotenoid accumulation and asterid genome evolution.</title>
        <authorList>
            <person name="Iorizzo M."/>
            <person name="Ellison S."/>
            <person name="Senalik D."/>
            <person name="Zeng P."/>
            <person name="Satapoomin P."/>
            <person name="Huang J."/>
            <person name="Bowman M."/>
            <person name="Iovene M."/>
            <person name="Sanseverino W."/>
            <person name="Cavagnaro P."/>
            <person name="Yildiz M."/>
            <person name="Macko-Podgorni A."/>
            <person name="Moranska E."/>
            <person name="Grzebelus E."/>
            <person name="Grzebelus D."/>
            <person name="Ashrafi H."/>
            <person name="Zheng Z."/>
            <person name="Cheng S."/>
            <person name="Spooner D."/>
            <person name="Van Deynze A."/>
            <person name="Simon P."/>
        </authorList>
    </citation>
    <scope>NUCLEOTIDE SEQUENCE</scope>
    <source>
        <tissue evidence="9">Leaf</tissue>
    </source>
</reference>
<dbReference type="Proteomes" id="UP000077755">
    <property type="component" value="Chromosome 2"/>
</dbReference>
<feature type="region of interest" description="Disordered" evidence="8">
    <location>
        <begin position="635"/>
        <end position="759"/>
    </location>
</feature>
<feature type="compositionally biased region" description="Low complexity" evidence="8">
    <location>
        <begin position="719"/>
        <end position="729"/>
    </location>
</feature>
<dbReference type="GO" id="GO:0000785">
    <property type="term" value="C:chromatin"/>
    <property type="evidence" value="ECO:0007669"/>
    <property type="project" value="TreeGrafter"/>
</dbReference>
<dbReference type="AlphaFoldDB" id="A0AAF0WEV3"/>
<evidence type="ECO:0000256" key="8">
    <source>
        <dbReference type="SAM" id="MobiDB-lite"/>
    </source>
</evidence>
<dbReference type="InterPro" id="IPR016024">
    <property type="entry name" value="ARM-type_fold"/>
</dbReference>
<feature type="compositionally biased region" description="Polar residues" evidence="8">
    <location>
        <begin position="305"/>
        <end position="315"/>
    </location>
</feature>
<evidence type="ECO:0000256" key="1">
    <source>
        <dbReference type="ARBA" id="ARBA00004123"/>
    </source>
</evidence>
<dbReference type="GO" id="GO:0035825">
    <property type="term" value="P:homologous recombination"/>
    <property type="evidence" value="ECO:0007669"/>
    <property type="project" value="UniProtKB-ARBA"/>
</dbReference>
<name>A0AAF0WEV3_DAUCS</name>
<gene>
    <name evidence="9" type="ORF">DCAR_0207066</name>
</gene>
<feature type="compositionally biased region" description="Basic and acidic residues" evidence="8">
    <location>
        <begin position="517"/>
        <end position="530"/>
    </location>
</feature>
<dbReference type="PANTHER" id="PTHR12663">
    <property type="entry name" value="ANDROGEN INDUCED INHIBITOR OF PROLIFERATION AS3 / PDS5-RELATED"/>
    <property type="match status" value="1"/>
</dbReference>
<evidence type="ECO:0000313" key="9">
    <source>
        <dbReference type="EMBL" id="WOG87834.1"/>
    </source>
</evidence>
<dbReference type="SUPFAM" id="SSF48371">
    <property type="entry name" value="ARM repeat"/>
    <property type="match status" value="1"/>
</dbReference>
<organism evidence="9 10">
    <name type="scientific">Daucus carota subsp. sativus</name>
    <name type="common">Carrot</name>
    <dbReference type="NCBI Taxonomy" id="79200"/>
    <lineage>
        <taxon>Eukaryota</taxon>
        <taxon>Viridiplantae</taxon>
        <taxon>Streptophyta</taxon>
        <taxon>Embryophyta</taxon>
        <taxon>Tracheophyta</taxon>
        <taxon>Spermatophyta</taxon>
        <taxon>Magnoliopsida</taxon>
        <taxon>eudicotyledons</taxon>
        <taxon>Gunneridae</taxon>
        <taxon>Pentapetalae</taxon>
        <taxon>asterids</taxon>
        <taxon>campanulids</taxon>
        <taxon>Apiales</taxon>
        <taxon>Apiaceae</taxon>
        <taxon>Apioideae</taxon>
        <taxon>Scandiceae</taxon>
        <taxon>Daucinae</taxon>
        <taxon>Daucus</taxon>
        <taxon>Daucus sect. Daucus</taxon>
    </lineage>
</organism>
<feature type="region of interest" description="Disordered" evidence="8">
    <location>
        <begin position="297"/>
        <end position="439"/>
    </location>
</feature>
<dbReference type="PANTHER" id="PTHR12663:SF3">
    <property type="entry name" value="SISTER CHROMATID COHESION PROTEIN PDS5 HOMOLOG C"/>
    <property type="match status" value="1"/>
</dbReference>
<evidence type="ECO:0000256" key="6">
    <source>
        <dbReference type="ARBA" id="ARBA00023242"/>
    </source>
</evidence>
<dbReference type="SUPFAM" id="SSF63748">
    <property type="entry name" value="Tudor/PWWP/MBT"/>
    <property type="match status" value="1"/>
</dbReference>
<evidence type="ECO:0008006" key="11">
    <source>
        <dbReference type="Google" id="ProtNLM"/>
    </source>
</evidence>
<dbReference type="CDD" id="cd20404">
    <property type="entry name" value="Tudor_Agenet_AtEML-like"/>
    <property type="match status" value="1"/>
</dbReference>
<keyword evidence="7" id="KW-0131">Cell cycle</keyword>
<protein>
    <recommendedName>
        <fullName evidence="11">Tudor domain-containing protein</fullName>
    </recommendedName>
</protein>
<dbReference type="InterPro" id="IPR039776">
    <property type="entry name" value="Pds5"/>
</dbReference>
<comment type="subcellular location">
    <subcellularLocation>
        <location evidence="1">Nucleus</location>
    </subcellularLocation>
</comment>
<keyword evidence="2" id="KW-0132">Cell division</keyword>
<feature type="compositionally biased region" description="Basic and acidic residues" evidence="8">
    <location>
        <begin position="663"/>
        <end position="674"/>
    </location>
</feature>
<keyword evidence="3" id="KW-0227">DNA damage</keyword>
<keyword evidence="5" id="KW-0234">DNA repair</keyword>
<dbReference type="GO" id="GO:0005634">
    <property type="term" value="C:nucleus"/>
    <property type="evidence" value="ECO:0007669"/>
    <property type="project" value="UniProtKB-SubCell"/>
</dbReference>
<reference evidence="9" key="2">
    <citation type="submission" date="2022-03" db="EMBL/GenBank/DDBJ databases">
        <title>Draft title - Genomic analysis of global carrot germplasm unveils the trajectory of domestication and the origin of high carotenoid orange carrot.</title>
        <authorList>
            <person name="Iorizzo M."/>
            <person name="Ellison S."/>
            <person name="Senalik D."/>
            <person name="Macko-Podgorni A."/>
            <person name="Grzebelus D."/>
            <person name="Bostan H."/>
            <person name="Rolling W."/>
            <person name="Curaba J."/>
            <person name="Simon P."/>
        </authorList>
    </citation>
    <scope>NUCLEOTIDE SEQUENCE</scope>
    <source>
        <tissue evidence="9">Leaf</tissue>
    </source>
</reference>
<evidence type="ECO:0000256" key="3">
    <source>
        <dbReference type="ARBA" id="ARBA00022763"/>
    </source>
</evidence>
<feature type="compositionally biased region" description="Basic and acidic residues" evidence="8">
    <location>
        <begin position="423"/>
        <end position="439"/>
    </location>
</feature>
<dbReference type="EMBL" id="CP093344">
    <property type="protein sequence ID" value="WOG87834.1"/>
    <property type="molecule type" value="Genomic_DNA"/>
</dbReference>
<feature type="compositionally biased region" description="Basic and acidic residues" evidence="8">
    <location>
        <begin position="388"/>
        <end position="401"/>
    </location>
</feature>
<feature type="compositionally biased region" description="Polar residues" evidence="8">
    <location>
        <begin position="373"/>
        <end position="384"/>
    </location>
</feature>
<accession>A0AAF0WEV3</accession>
<feature type="region of interest" description="Disordered" evidence="8">
    <location>
        <begin position="501"/>
        <end position="569"/>
    </location>
</feature>
<keyword evidence="6" id="KW-0539">Nucleus</keyword>
<feature type="compositionally biased region" description="Basic and acidic residues" evidence="8">
    <location>
        <begin position="543"/>
        <end position="554"/>
    </location>
</feature>
<dbReference type="GO" id="GO:0051301">
    <property type="term" value="P:cell division"/>
    <property type="evidence" value="ECO:0007669"/>
    <property type="project" value="UniProtKB-KW"/>
</dbReference>
<keyword evidence="10" id="KW-1185">Reference proteome</keyword>
<evidence type="ECO:0000256" key="4">
    <source>
        <dbReference type="ARBA" id="ARBA00022776"/>
    </source>
</evidence>
<dbReference type="GO" id="GO:0007064">
    <property type="term" value="P:mitotic sister chromatid cohesion"/>
    <property type="evidence" value="ECO:0007669"/>
    <property type="project" value="InterPro"/>
</dbReference>